<keyword evidence="3" id="KW-1185">Reference proteome</keyword>
<dbReference type="Proteomes" id="UP000774130">
    <property type="component" value="Unassembled WGS sequence"/>
</dbReference>
<gene>
    <name evidence="2" type="ORF">KUA55_11600</name>
</gene>
<evidence type="ECO:0000313" key="2">
    <source>
        <dbReference type="EMBL" id="MBV7391325.1"/>
    </source>
</evidence>
<feature type="domain" description="Calcineurin-like phosphoesterase" evidence="1">
    <location>
        <begin position="3"/>
        <end position="223"/>
    </location>
</feature>
<dbReference type="NCBIfam" id="TIGR03729">
    <property type="entry name" value="acc_ester"/>
    <property type="match status" value="1"/>
</dbReference>
<name>A0ABS6TEJ8_9ENTE</name>
<proteinExistence type="predicted"/>
<dbReference type="InterPro" id="IPR004843">
    <property type="entry name" value="Calcineurin-like_PHP"/>
</dbReference>
<comment type="caution">
    <text evidence="2">The sequence shown here is derived from an EMBL/GenBank/DDBJ whole genome shotgun (WGS) entry which is preliminary data.</text>
</comment>
<dbReference type="RefSeq" id="WP_218326479.1">
    <property type="nucleotide sequence ID" value="NZ_JAHUZB010000004.1"/>
</dbReference>
<evidence type="ECO:0000313" key="3">
    <source>
        <dbReference type="Proteomes" id="UP000774130"/>
    </source>
</evidence>
<organism evidence="2 3">
    <name type="scientific">Enterococcus alishanensis</name>
    <dbReference type="NCBI Taxonomy" id="1303817"/>
    <lineage>
        <taxon>Bacteria</taxon>
        <taxon>Bacillati</taxon>
        <taxon>Bacillota</taxon>
        <taxon>Bacilli</taxon>
        <taxon>Lactobacillales</taxon>
        <taxon>Enterococcaceae</taxon>
        <taxon>Enterococcus</taxon>
    </lineage>
</organism>
<dbReference type="CDD" id="cd00838">
    <property type="entry name" value="MPP_superfamily"/>
    <property type="match status" value="1"/>
</dbReference>
<reference evidence="2 3" key="1">
    <citation type="submission" date="2021-06" db="EMBL/GenBank/DDBJ databases">
        <title>Enterococcus alishanensis sp. nov., a novel lactic acid bacterium isolated from fresh coffee beans.</title>
        <authorList>
            <person name="Chen Y.-S."/>
        </authorList>
    </citation>
    <scope>NUCLEOTIDE SEQUENCE [LARGE SCALE GENOMIC DNA]</scope>
    <source>
        <strain evidence="2 3">ALS3</strain>
    </source>
</reference>
<evidence type="ECO:0000259" key="1">
    <source>
        <dbReference type="Pfam" id="PF00149"/>
    </source>
</evidence>
<sequence length="299" mass="35225">MGKLAIISDLHADINHFETIELNILLNVLREHEVTWVHFAGDSANKMQRTLEINQIFRLSGIETTFNLGNHEMADIQGEEMIEHYPDSHFLNLRYLPLNDKKVLLGLNGWYDYGFSQNQDVVENIAIKNRYWYDRMITRDGNDQEVTQRILKELKPILDELAEKNYQVVIATHFVPQSEFIVQMTGEYAVWNKMNAFLGAASLGKLLDQYDNIEQVAFGHTHRRFPDKIIHGTNYSCRPFGYFYEWQLTRNFILSNQLADSFVPMKMRRIIRDHQKAFDQYKHRYLAEEFAACLTFVDY</sequence>
<accession>A0ABS6TEJ8</accession>
<dbReference type="InterPro" id="IPR022302">
    <property type="entry name" value="Phosphoesterase_putative"/>
</dbReference>
<protein>
    <submittedName>
        <fullName evidence="2">Metallophosphoesterase</fullName>
    </submittedName>
</protein>
<dbReference type="EMBL" id="JAHUZB010000004">
    <property type="protein sequence ID" value="MBV7391325.1"/>
    <property type="molecule type" value="Genomic_DNA"/>
</dbReference>
<dbReference type="Pfam" id="PF00149">
    <property type="entry name" value="Metallophos"/>
    <property type="match status" value="1"/>
</dbReference>